<dbReference type="Proteomes" id="UP001649381">
    <property type="component" value="Unassembled WGS sequence"/>
</dbReference>
<sequence>MLGFVLNDKEVKEMEYLLKKELEELLHDMEDKRIEGIIKRAMEERYQLVFKIFQRFSNPADCVKYMRHRISNQK</sequence>
<dbReference type="RefSeq" id="WP_236338339.1">
    <property type="nucleotide sequence ID" value="NZ_JAKIJS010000004.1"/>
</dbReference>
<organism evidence="1 2">
    <name type="scientific">Pseudalkalibacillus berkeleyi</name>
    <dbReference type="NCBI Taxonomy" id="1069813"/>
    <lineage>
        <taxon>Bacteria</taxon>
        <taxon>Bacillati</taxon>
        <taxon>Bacillota</taxon>
        <taxon>Bacilli</taxon>
        <taxon>Bacillales</taxon>
        <taxon>Fictibacillaceae</taxon>
        <taxon>Pseudalkalibacillus</taxon>
    </lineage>
</organism>
<reference evidence="1 2" key="1">
    <citation type="submission" date="2022-01" db="EMBL/GenBank/DDBJ databases">
        <title>Alkalihalobacillus sp. EGI L200015, a novel bacterium isolated from a salt lake sediment.</title>
        <authorList>
            <person name="Gao L."/>
            <person name="Fang B.-Z."/>
            <person name="Li W.-J."/>
        </authorList>
    </citation>
    <scope>NUCLEOTIDE SEQUENCE [LARGE SCALE GENOMIC DNA]</scope>
    <source>
        <strain evidence="1 2">KCTC 12718</strain>
    </source>
</reference>
<evidence type="ECO:0000313" key="2">
    <source>
        <dbReference type="Proteomes" id="UP001649381"/>
    </source>
</evidence>
<comment type="caution">
    <text evidence="1">The sequence shown here is derived from an EMBL/GenBank/DDBJ whole genome shotgun (WGS) entry which is preliminary data.</text>
</comment>
<gene>
    <name evidence="1" type="ORF">L2716_17075</name>
</gene>
<name>A0ABS9H6D8_9BACL</name>
<evidence type="ECO:0000313" key="1">
    <source>
        <dbReference type="EMBL" id="MCF6139432.1"/>
    </source>
</evidence>
<protein>
    <submittedName>
        <fullName evidence="1">Uncharacterized protein</fullName>
    </submittedName>
</protein>
<keyword evidence="2" id="KW-1185">Reference proteome</keyword>
<accession>A0ABS9H6D8</accession>
<dbReference type="EMBL" id="JAKIJS010000004">
    <property type="protein sequence ID" value="MCF6139432.1"/>
    <property type="molecule type" value="Genomic_DNA"/>
</dbReference>
<proteinExistence type="predicted"/>